<dbReference type="InterPro" id="IPR031127">
    <property type="entry name" value="E3_UB_ligase_RBR"/>
</dbReference>
<comment type="caution">
    <text evidence="11">The sequence shown here is derived from an EMBL/GenBank/DDBJ whole genome shotgun (WGS) entry which is preliminary data.</text>
</comment>
<evidence type="ECO:0000256" key="4">
    <source>
        <dbReference type="ARBA" id="ARBA00022723"/>
    </source>
</evidence>
<dbReference type="Gene3D" id="1.20.120.1750">
    <property type="match status" value="1"/>
</dbReference>
<evidence type="ECO:0000256" key="1">
    <source>
        <dbReference type="ARBA" id="ARBA00001798"/>
    </source>
</evidence>
<reference evidence="11" key="1">
    <citation type="journal article" date="2021" name="J Fungi (Basel)">
        <title>Virulence traits and population genomics of the black yeast Aureobasidium melanogenum.</title>
        <authorList>
            <person name="Cernosa A."/>
            <person name="Sun X."/>
            <person name="Gostincar C."/>
            <person name="Fang C."/>
            <person name="Gunde-Cimerman N."/>
            <person name="Song Z."/>
        </authorList>
    </citation>
    <scope>NUCLEOTIDE SEQUENCE</scope>
    <source>
        <strain evidence="11">EXF-9298</strain>
    </source>
</reference>
<dbReference type="AlphaFoldDB" id="A0A9P8G1Z1"/>
<keyword evidence="3" id="KW-0808">Transferase</keyword>
<evidence type="ECO:0000313" key="11">
    <source>
        <dbReference type="EMBL" id="KAG9988158.1"/>
    </source>
</evidence>
<evidence type="ECO:0000256" key="3">
    <source>
        <dbReference type="ARBA" id="ARBA00022679"/>
    </source>
</evidence>
<keyword evidence="5" id="KW-0677">Repeat</keyword>
<gene>
    <name evidence="11" type="ORF">KCU98_g2823</name>
</gene>
<dbReference type="GO" id="GO:0016567">
    <property type="term" value="P:protein ubiquitination"/>
    <property type="evidence" value="ECO:0007669"/>
    <property type="project" value="InterPro"/>
</dbReference>
<comment type="catalytic activity">
    <reaction evidence="1">
        <text>[E2 ubiquitin-conjugating enzyme]-S-ubiquitinyl-L-cysteine + [acceptor protein]-L-lysine = [E2 ubiquitin-conjugating enzyme]-L-cysteine + [acceptor protein]-N(6)-ubiquitinyl-L-lysine.</text>
        <dbReference type="EC" id="2.3.2.31"/>
    </reaction>
</comment>
<sequence length="320" mass="36662">MSTNKIRKRFLEDGSSSEEEESPRGNKKRIRLRRRTCLVCDAEKGINQFPSHKKVSSHEHDHNVCRSCYRSHLESEIDSKEWNEVACPECSIALTYREVKSMTTARKFAKYEQACIRLTLAAEPDFRHCLSTTCRSGQLHPGGTDEPIFRCQECGHKHCVVCEANWHQEQTCEEFQTIRQRLHTENEQSQQAVEKISKPCPQCKVPIEKNRGCDHMTFQARDAALSSVGFALQSTSTSAERIWLARSVVTQTRHDLESRPQHLNCLEPPKLDEINDFGLRPRGVPDFRISPELVELGELEEPDLPLPIFDGYGDHTAFLE</sequence>
<evidence type="ECO:0000256" key="2">
    <source>
        <dbReference type="ARBA" id="ARBA00012251"/>
    </source>
</evidence>
<feature type="region of interest" description="Disordered" evidence="9">
    <location>
        <begin position="1"/>
        <end position="27"/>
    </location>
</feature>
<dbReference type="InterPro" id="IPR044066">
    <property type="entry name" value="TRIAD_supradom"/>
</dbReference>
<dbReference type="Gene3D" id="3.30.40.10">
    <property type="entry name" value="Zinc/RING finger domain, C3HC4 (zinc finger)"/>
    <property type="match status" value="1"/>
</dbReference>
<proteinExistence type="predicted"/>
<accession>A0A9P8G1Z1</accession>
<dbReference type="PANTHER" id="PTHR11685">
    <property type="entry name" value="RBR FAMILY RING FINGER AND IBR DOMAIN-CONTAINING"/>
    <property type="match status" value="1"/>
</dbReference>
<keyword evidence="4" id="KW-0479">Metal-binding</keyword>
<dbReference type="SUPFAM" id="SSF57850">
    <property type="entry name" value="RING/U-box"/>
    <property type="match status" value="3"/>
</dbReference>
<evidence type="ECO:0000313" key="12">
    <source>
        <dbReference type="Proteomes" id="UP000729357"/>
    </source>
</evidence>
<dbReference type="Proteomes" id="UP000729357">
    <property type="component" value="Unassembled WGS sequence"/>
</dbReference>
<evidence type="ECO:0000256" key="6">
    <source>
        <dbReference type="ARBA" id="ARBA00022771"/>
    </source>
</evidence>
<dbReference type="GO" id="GO:0008270">
    <property type="term" value="F:zinc ion binding"/>
    <property type="evidence" value="ECO:0007669"/>
    <property type="project" value="UniProtKB-KW"/>
</dbReference>
<evidence type="ECO:0000256" key="8">
    <source>
        <dbReference type="ARBA" id="ARBA00022833"/>
    </source>
</evidence>
<dbReference type="EC" id="2.3.2.31" evidence="2"/>
<dbReference type="PROSITE" id="PS51873">
    <property type="entry name" value="TRIAD"/>
    <property type="match status" value="1"/>
</dbReference>
<protein>
    <recommendedName>
        <fullName evidence="2">RBR-type E3 ubiquitin transferase</fullName>
        <ecNumber evidence="2">2.3.2.31</ecNumber>
    </recommendedName>
</protein>
<evidence type="ECO:0000256" key="5">
    <source>
        <dbReference type="ARBA" id="ARBA00022737"/>
    </source>
</evidence>
<keyword evidence="7" id="KW-0833">Ubl conjugation pathway</keyword>
<evidence type="ECO:0000256" key="7">
    <source>
        <dbReference type="ARBA" id="ARBA00022786"/>
    </source>
</evidence>
<name>A0A9P8G1Z1_AURME</name>
<dbReference type="SMART" id="SM00647">
    <property type="entry name" value="IBR"/>
    <property type="match status" value="1"/>
</dbReference>
<dbReference type="InterPro" id="IPR002867">
    <property type="entry name" value="IBR_dom"/>
</dbReference>
<dbReference type="GO" id="GO:0061630">
    <property type="term" value="F:ubiquitin protein ligase activity"/>
    <property type="evidence" value="ECO:0007669"/>
    <property type="project" value="UniProtKB-EC"/>
</dbReference>
<keyword evidence="6" id="KW-0863">Zinc-finger</keyword>
<dbReference type="CDD" id="cd20335">
    <property type="entry name" value="BRcat_RBR"/>
    <property type="match status" value="1"/>
</dbReference>
<feature type="domain" description="RING-type" evidence="10">
    <location>
        <begin position="33"/>
        <end position="266"/>
    </location>
</feature>
<dbReference type="InterPro" id="IPR013083">
    <property type="entry name" value="Znf_RING/FYVE/PHD"/>
</dbReference>
<feature type="non-terminal residue" evidence="11">
    <location>
        <position position="320"/>
    </location>
</feature>
<evidence type="ECO:0000259" key="10">
    <source>
        <dbReference type="PROSITE" id="PS51873"/>
    </source>
</evidence>
<reference evidence="11" key="2">
    <citation type="submission" date="2021-08" db="EMBL/GenBank/DDBJ databases">
        <authorList>
            <person name="Gostincar C."/>
            <person name="Sun X."/>
            <person name="Song Z."/>
            <person name="Gunde-Cimerman N."/>
        </authorList>
    </citation>
    <scope>NUCLEOTIDE SEQUENCE</scope>
    <source>
        <strain evidence="11">EXF-9298</strain>
    </source>
</reference>
<dbReference type="Pfam" id="PF01485">
    <property type="entry name" value="IBR"/>
    <property type="match status" value="1"/>
</dbReference>
<keyword evidence="8" id="KW-0862">Zinc</keyword>
<evidence type="ECO:0000256" key="9">
    <source>
        <dbReference type="SAM" id="MobiDB-lite"/>
    </source>
</evidence>
<keyword evidence="12" id="KW-1185">Reference proteome</keyword>
<organism evidence="11 12">
    <name type="scientific">Aureobasidium melanogenum</name>
    <name type="common">Aureobasidium pullulans var. melanogenum</name>
    <dbReference type="NCBI Taxonomy" id="46634"/>
    <lineage>
        <taxon>Eukaryota</taxon>
        <taxon>Fungi</taxon>
        <taxon>Dikarya</taxon>
        <taxon>Ascomycota</taxon>
        <taxon>Pezizomycotina</taxon>
        <taxon>Dothideomycetes</taxon>
        <taxon>Dothideomycetidae</taxon>
        <taxon>Dothideales</taxon>
        <taxon>Saccotheciaceae</taxon>
        <taxon>Aureobasidium</taxon>
    </lineage>
</organism>
<dbReference type="EMBL" id="JAHFXS010000170">
    <property type="protein sequence ID" value="KAG9988158.1"/>
    <property type="molecule type" value="Genomic_DNA"/>
</dbReference>